<evidence type="ECO:0000256" key="3">
    <source>
        <dbReference type="ARBA" id="ARBA00023180"/>
    </source>
</evidence>
<dbReference type="RefSeq" id="WP_183655064.1">
    <property type="nucleotide sequence ID" value="NZ_JACIBV010000001.1"/>
</dbReference>
<keyword evidence="2" id="KW-0677">Repeat</keyword>
<dbReference type="PANTHER" id="PTHR36220">
    <property type="entry name" value="UNNAMED PRODUCT"/>
    <property type="match status" value="1"/>
</dbReference>
<dbReference type="GeneID" id="95392548"/>
<evidence type="ECO:0008006" key="6">
    <source>
        <dbReference type="Google" id="ProtNLM"/>
    </source>
</evidence>
<dbReference type="SUPFAM" id="SSF69318">
    <property type="entry name" value="Integrin alpha N-terminal domain"/>
    <property type="match status" value="1"/>
</dbReference>
<evidence type="ECO:0000313" key="4">
    <source>
        <dbReference type="EMBL" id="MBB3730401.1"/>
    </source>
</evidence>
<organism evidence="4 5">
    <name type="scientific">Nonomuraea dietziae</name>
    <dbReference type="NCBI Taxonomy" id="65515"/>
    <lineage>
        <taxon>Bacteria</taxon>
        <taxon>Bacillati</taxon>
        <taxon>Actinomycetota</taxon>
        <taxon>Actinomycetes</taxon>
        <taxon>Streptosporangiales</taxon>
        <taxon>Streptosporangiaceae</taxon>
        <taxon>Nonomuraea</taxon>
    </lineage>
</organism>
<evidence type="ECO:0000313" key="5">
    <source>
        <dbReference type="Proteomes" id="UP000579945"/>
    </source>
</evidence>
<dbReference type="SMART" id="SM00191">
    <property type="entry name" value="Int_alpha"/>
    <property type="match status" value="3"/>
</dbReference>
<accession>A0A7W5YAG7</accession>
<protein>
    <recommendedName>
        <fullName evidence="6">Integrin-like protein</fullName>
    </recommendedName>
</protein>
<dbReference type="InterPro" id="IPR013519">
    <property type="entry name" value="Int_alpha_beta-p"/>
</dbReference>
<name>A0A7W5YAG7_9ACTN</name>
<keyword evidence="1" id="KW-0732">Signal</keyword>
<sequence>MTRTLLVLALLTGGLSGHEVTGACTGDVVVGDPFDGPGAVHRLSGGALVPVEAPELGEGDAFGWSVAMAEVDGDGCGDLLVGAPYADVEGRKDAGAAYLLTSKGATVRLTAPEPQQDAHFGWTVAAKGDLVAVAAPYEDLAEVRDAGSVYVRRGEAPLRRIGQDSPDVPGNPEVGDQYGWALAFGAGNSLVVGVPYENDDGTGVQVEEGKIDSGSMTVLADVTAQRLSGIKWEPPDRATGDRFGYAVAYVEGSGIAVGAPQAGFVQLFDEAVAPTRKVTGEGAFGFSLAAAKDGRLAVGAPYAGSTGAVRVLSMADESVDRLLVPGRGARFGWSVAFAGNQLVAGAPDDQPYGTAGVAGRNADTIEAVKPPEGAEFGASMAS</sequence>
<reference evidence="4 5" key="1">
    <citation type="submission" date="2020-08" db="EMBL/GenBank/DDBJ databases">
        <title>Sequencing the genomes of 1000 actinobacteria strains.</title>
        <authorList>
            <person name="Klenk H.-P."/>
        </authorList>
    </citation>
    <scope>NUCLEOTIDE SEQUENCE [LARGE SCALE GENOMIC DNA]</scope>
    <source>
        <strain evidence="4 5">DSM 44320</strain>
    </source>
</reference>
<comment type="caution">
    <text evidence="4">The sequence shown here is derived from an EMBL/GenBank/DDBJ whole genome shotgun (WGS) entry which is preliminary data.</text>
</comment>
<keyword evidence="3" id="KW-0325">Glycoprotein</keyword>
<dbReference type="AlphaFoldDB" id="A0A7W5YAG7"/>
<dbReference type="PROSITE" id="PS51470">
    <property type="entry name" value="FG_GAP"/>
    <property type="match status" value="1"/>
</dbReference>
<dbReference type="Pfam" id="PF14312">
    <property type="entry name" value="FG-GAP_2"/>
    <property type="match status" value="1"/>
</dbReference>
<keyword evidence="5" id="KW-1185">Reference proteome</keyword>
<dbReference type="PANTHER" id="PTHR36220:SF1">
    <property type="entry name" value="GAMMA TUBULIN COMPLEX COMPONENT C-TERMINAL DOMAIN-CONTAINING PROTEIN"/>
    <property type="match status" value="1"/>
</dbReference>
<dbReference type="Gene3D" id="2.130.10.130">
    <property type="entry name" value="Integrin alpha, N-terminal"/>
    <property type="match status" value="2"/>
</dbReference>
<proteinExistence type="predicted"/>
<dbReference type="Pfam" id="PF01839">
    <property type="entry name" value="FG-GAP"/>
    <property type="match status" value="1"/>
</dbReference>
<gene>
    <name evidence="4" type="ORF">FHR33_006261</name>
</gene>
<evidence type="ECO:0000256" key="2">
    <source>
        <dbReference type="ARBA" id="ARBA00022737"/>
    </source>
</evidence>
<dbReference type="InterPro" id="IPR013517">
    <property type="entry name" value="FG-GAP"/>
</dbReference>
<dbReference type="InterPro" id="IPR028994">
    <property type="entry name" value="Integrin_alpha_N"/>
</dbReference>
<dbReference type="EMBL" id="JACIBV010000001">
    <property type="protein sequence ID" value="MBB3730401.1"/>
    <property type="molecule type" value="Genomic_DNA"/>
</dbReference>
<dbReference type="Proteomes" id="UP000579945">
    <property type="component" value="Unassembled WGS sequence"/>
</dbReference>
<evidence type="ECO:0000256" key="1">
    <source>
        <dbReference type="ARBA" id="ARBA00022729"/>
    </source>
</evidence>